<organism evidence="3 4">
    <name type="scientific">Shewanella inventionis</name>
    <dbReference type="NCBI Taxonomy" id="1738770"/>
    <lineage>
        <taxon>Bacteria</taxon>
        <taxon>Pseudomonadati</taxon>
        <taxon>Pseudomonadota</taxon>
        <taxon>Gammaproteobacteria</taxon>
        <taxon>Alteromonadales</taxon>
        <taxon>Shewanellaceae</taxon>
        <taxon>Shewanella</taxon>
    </lineage>
</organism>
<feature type="region of interest" description="Disordered" evidence="1">
    <location>
        <begin position="62"/>
        <end position="112"/>
    </location>
</feature>
<name>A0ABQ1IVB1_9GAMM</name>
<evidence type="ECO:0000313" key="4">
    <source>
        <dbReference type="Proteomes" id="UP000617555"/>
    </source>
</evidence>
<feature type="compositionally biased region" description="Polar residues" evidence="1">
    <location>
        <begin position="268"/>
        <end position="279"/>
    </location>
</feature>
<gene>
    <name evidence="3" type="ORF">GCM10011607_12220</name>
</gene>
<sequence>MTALSDLEELELLNKAPYIEHDEAREYEEIDDSMLMEGHRESDYIALENAEDLQQLEHEMPIDKNEITGANLELDEDSLTSSSKAEVDVNNSDLDSAHTDSKSNVPEGIQSAEESSLTKFAAMTSKFANVQDESDYAYDPSCEKDVPLELQTPSTDDENDLINSIESILEVNSHVSAYSDEPDQPDELDDENDEEATFLNNVQSAYYRGQLTPGGEIDKTQDVEVMDEVDEVDEVDEADEVKPSKKTYQGAGIEANTIYVEPNAANPLLNSDLNTAEPTTNEHEKNSESKGPTLNVEHDKDPLIDRRLLAGSYMRKVITHFFLHKKMGQKLCEVNSEQGCLQINLRNNVSIKDYFAKYSVESDSPEASAAAAVSAAKMKGWKSIKVHGDAAYVEAMASACKSAGISVKFNRDYGNIADLRKAASKVPNKSEIDELKAKAGKGAMNNEAKTEGPVEPAKASQSVAVDSKSKVAVDSKKEPTSDSAKSVKSVPKSANEPSSEPSPATQEPAMIDIPHNEGDVVEVIDGVTHINGTPAHPKGEGMLPYTGSRF</sequence>
<dbReference type="EMBL" id="BMII01000008">
    <property type="protein sequence ID" value="GGB53245.1"/>
    <property type="molecule type" value="Genomic_DNA"/>
</dbReference>
<protein>
    <recommendedName>
        <fullName evidence="2">Large polyvalent protein-associated domain-containing protein</fullName>
    </recommendedName>
</protein>
<feature type="region of interest" description="Disordered" evidence="1">
    <location>
        <begin position="529"/>
        <end position="550"/>
    </location>
</feature>
<proteinExistence type="predicted"/>
<comment type="caution">
    <text evidence="3">The sequence shown here is derived from an EMBL/GenBank/DDBJ whole genome shotgun (WGS) entry which is preliminary data.</text>
</comment>
<evidence type="ECO:0000256" key="1">
    <source>
        <dbReference type="SAM" id="MobiDB-lite"/>
    </source>
</evidence>
<keyword evidence="4" id="KW-1185">Reference proteome</keyword>
<feature type="region of interest" description="Disordered" evidence="1">
    <location>
        <begin position="267"/>
        <end position="298"/>
    </location>
</feature>
<dbReference type="Pfam" id="PF18821">
    <property type="entry name" value="LPD7"/>
    <property type="match status" value="1"/>
</dbReference>
<dbReference type="Proteomes" id="UP000617555">
    <property type="component" value="Unassembled WGS sequence"/>
</dbReference>
<dbReference type="RefSeq" id="WP_188738038.1">
    <property type="nucleotide sequence ID" value="NZ_BMII01000008.1"/>
</dbReference>
<feature type="compositionally biased region" description="Low complexity" evidence="1">
    <location>
        <begin position="457"/>
        <end position="466"/>
    </location>
</feature>
<feature type="compositionally biased region" description="Basic and acidic residues" evidence="1">
    <location>
        <begin position="467"/>
        <end position="480"/>
    </location>
</feature>
<feature type="region of interest" description="Disordered" evidence="1">
    <location>
        <begin position="437"/>
        <end position="517"/>
    </location>
</feature>
<feature type="compositionally biased region" description="Low complexity" evidence="1">
    <location>
        <begin position="481"/>
        <end position="503"/>
    </location>
</feature>
<accession>A0ABQ1IVB1</accession>
<reference evidence="4" key="1">
    <citation type="journal article" date="2019" name="Int. J. Syst. Evol. Microbiol.">
        <title>The Global Catalogue of Microorganisms (GCM) 10K type strain sequencing project: providing services to taxonomists for standard genome sequencing and annotation.</title>
        <authorList>
            <consortium name="The Broad Institute Genomics Platform"/>
            <consortium name="The Broad Institute Genome Sequencing Center for Infectious Disease"/>
            <person name="Wu L."/>
            <person name="Ma J."/>
        </authorList>
    </citation>
    <scope>NUCLEOTIDE SEQUENCE [LARGE SCALE GENOMIC DNA]</scope>
    <source>
        <strain evidence="4">CGMCC 1.15339</strain>
    </source>
</reference>
<feature type="domain" description="Large polyvalent protein-associated" evidence="2">
    <location>
        <begin position="343"/>
        <end position="412"/>
    </location>
</feature>
<dbReference type="InterPro" id="IPR040677">
    <property type="entry name" value="LPD7"/>
</dbReference>
<evidence type="ECO:0000313" key="3">
    <source>
        <dbReference type="EMBL" id="GGB53245.1"/>
    </source>
</evidence>
<evidence type="ECO:0000259" key="2">
    <source>
        <dbReference type="Pfam" id="PF18821"/>
    </source>
</evidence>